<keyword evidence="2" id="KW-0285">Flavoprotein</keyword>
<dbReference type="AlphaFoldDB" id="A0A1V8Y7S9"/>
<evidence type="ECO:0000259" key="6">
    <source>
        <dbReference type="Pfam" id="PF02852"/>
    </source>
</evidence>
<dbReference type="GO" id="GO:0000166">
    <property type="term" value="F:nucleotide binding"/>
    <property type="evidence" value="ECO:0007669"/>
    <property type="project" value="UniProtKB-KW"/>
</dbReference>
<evidence type="ECO:0000259" key="7">
    <source>
        <dbReference type="Pfam" id="PF07992"/>
    </source>
</evidence>
<dbReference type="InterPro" id="IPR036188">
    <property type="entry name" value="FAD/NAD-bd_sf"/>
</dbReference>
<evidence type="ECO:0000313" key="8">
    <source>
        <dbReference type="EMBL" id="OQO68615.1"/>
    </source>
</evidence>
<protein>
    <submittedName>
        <fullName evidence="8">Glutathione reductase</fullName>
    </submittedName>
</protein>
<dbReference type="Gene3D" id="3.50.50.60">
    <property type="entry name" value="FAD/NAD(P)-binding domain"/>
    <property type="match status" value="1"/>
</dbReference>
<feature type="binding site" evidence="4">
    <location>
        <position position="257"/>
    </location>
    <ligand>
        <name>NAD(+)</name>
        <dbReference type="ChEBI" id="CHEBI:57540"/>
    </ligand>
</feature>
<dbReference type="InterPro" id="IPR023753">
    <property type="entry name" value="FAD/NAD-binding_dom"/>
</dbReference>
<evidence type="ECO:0000256" key="1">
    <source>
        <dbReference type="ARBA" id="ARBA00007532"/>
    </source>
</evidence>
<evidence type="ECO:0000256" key="4">
    <source>
        <dbReference type="PIRSR" id="PIRSR000350-3"/>
    </source>
</evidence>
<dbReference type="SUPFAM" id="SSF51905">
    <property type="entry name" value="FAD/NAD(P)-binding domain"/>
    <property type="match status" value="1"/>
</dbReference>
<keyword evidence="4" id="KW-0547">Nucleotide-binding</keyword>
<dbReference type="InterPro" id="IPR004099">
    <property type="entry name" value="Pyr_nucl-diS_OxRdtase_dimer"/>
</dbReference>
<reference evidence="8 9" key="1">
    <citation type="journal article" date="2017" name="BMC Microbiol.">
        <title>Comparative genomics of Enterococcus spp. isolated from bovine feces.</title>
        <authorList>
            <person name="Beukers A.G."/>
            <person name="Zaheer R."/>
            <person name="Goji N."/>
            <person name="Amoako K.K."/>
            <person name="Chaves A.V."/>
            <person name="Ward M.P."/>
            <person name="McAllister T.A."/>
        </authorList>
    </citation>
    <scope>NUCLEOTIDE SEQUENCE [LARGE SCALE GENOMIC DNA]</scope>
    <source>
        <strain evidence="8 9">F1129D 143</strain>
    </source>
</reference>
<dbReference type="EMBL" id="MJEA01000015">
    <property type="protein sequence ID" value="OQO68615.1"/>
    <property type="molecule type" value="Genomic_DNA"/>
</dbReference>
<dbReference type="SUPFAM" id="SSF55424">
    <property type="entry name" value="FAD/NAD-linked reductases, dimerisation (C-terminal) domain"/>
    <property type="match status" value="1"/>
</dbReference>
<organism evidence="8 9">
    <name type="scientific">Enterococcus villorum</name>
    <dbReference type="NCBI Taxonomy" id="112904"/>
    <lineage>
        <taxon>Bacteria</taxon>
        <taxon>Bacillati</taxon>
        <taxon>Bacillota</taxon>
        <taxon>Bacilli</taxon>
        <taxon>Lactobacillales</taxon>
        <taxon>Enterococcaceae</taxon>
        <taxon>Enterococcus</taxon>
    </lineage>
</organism>
<feature type="domain" description="FAD/NAD(P)-binding" evidence="7">
    <location>
        <begin position="5"/>
        <end position="314"/>
    </location>
</feature>
<feature type="domain" description="Pyridine nucleotide-disulphide oxidoreductase dimerisation" evidence="6">
    <location>
        <begin position="334"/>
        <end position="433"/>
    </location>
</feature>
<dbReference type="PRINTS" id="PR00411">
    <property type="entry name" value="PNDRDTASEI"/>
</dbReference>
<dbReference type="Proteomes" id="UP000192477">
    <property type="component" value="Unassembled WGS sequence"/>
</dbReference>
<dbReference type="GO" id="GO:0016491">
    <property type="term" value="F:oxidoreductase activity"/>
    <property type="evidence" value="ECO:0007669"/>
    <property type="project" value="InterPro"/>
</dbReference>
<feature type="binding site" evidence="4">
    <location>
        <begin position="171"/>
        <end position="178"/>
    </location>
    <ligand>
        <name>NAD(+)</name>
        <dbReference type="ChEBI" id="CHEBI:57540"/>
    </ligand>
</feature>
<keyword evidence="4" id="KW-0520">NAD</keyword>
<keyword evidence="3 4" id="KW-0274">FAD</keyword>
<name>A0A1V8Y7S9_9ENTE</name>
<evidence type="ECO:0000256" key="5">
    <source>
        <dbReference type="PIRSR" id="PIRSR000350-4"/>
    </source>
</evidence>
<feature type="binding site" evidence="4">
    <location>
        <position position="297"/>
    </location>
    <ligand>
        <name>FAD</name>
        <dbReference type="ChEBI" id="CHEBI:57692"/>
    </ligand>
</feature>
<dbReference type="PIRSF" id="PIRSF000350">
    <property type="entry name" value="Mercury_reductase_MerA"/>
    <property type="match status" value="1"/>
</dbReference>
<dbReference type="Pfam" id="PF07992">
    <property type="entry name" value="Pyr_redox_2"/>
    <property type="match status" value="1"/>
</dbReference>
<sequence>MKKYDEIVIGSGVAGLSAAYGLKEAGKQVLVIEENLLGGTCPNRGCDPKKILLNGLETKKRVEQLLGKGFSKVPLVDWQALQAFKRTFTDPVSKNRQAELASADIDYLSGTAHFINERTIVVAEETITATHFVLATGQRPTILPIEGNQYLQTSTDFLSLTELPEEIIFIGAGYVAFELAMIAHAAGSKVTIVHHNQRPLKAFEEKLVKQLVEQMERAGIQFVFDFDSQRIVKVDDRYQLQSQTKELQADAIFCATGRQPNIERLNLEAANVEVNKHGIVVNEYLQTTNPIIFACGDIVARTEPKLTPVATFEGNYIADYLTKNSAEKISYPNIPTIVFTSPKLAQVGITKNQLTEKHQLEEIDMTSWFTYRRENEPIARAQLIYDTKGYLVGASVLSEHADDLINTLNLLINQKMRKKDLTQMIMGYPTLASDLSYLLK</sequence>
<dbReference type="STRING" id="112904.BH747_11445"/>
<dbReference type="InterPro" id="IPR016156">
    <property type="entry name" value="FAD/NAD-linked_Rdtase_dimer_sf"/>
</dbReference>
<feature type="disulfide bond" description="Redox-active" evidence="5">
    <location>
        <begin position="41"/>
        <end position="46"/>
    </location>
</feature>
<dbReference type="PRINTS" id="PR00368">
    <property type="entry name" value="FADPNR"/>
</dbReference>
<evidence type="ECO:0000313" key="9">
    <source>
        <dbReference type="Proteomes" id="UP000192477"/>
    </source>
</evidence>
<evidence type="ECO:0000256" key="2">
    <source>
        <dbReference type="ARBA" id="ARBA00022630"/>
    </source>
</evidence>
<dbReference type="OrthoDB" id="9800167at2"/>
<feature type="binding site" evidence="4">
    <location>
        <position position="50"/>
    </location>
    <ligand>
        <name>FAD</name>
        <dbReference type="ChEBI" id="CHEBI:57692"/>
    </ligand>
</feature>
<dbReference type="InterPro" id="IPR001100">
    <property type="entry name" value="Pyr_nuc-diS_OxRdtase"/>
</dbReference>
<dbReference type="PANTHER" id="PTHR43014">
    <property type="entry name" value="MERCURIC REDUCTASE"/>
    <property type="match status" value="1"/>
</dbReference>
<dbReference type="RefSeq" id="WP_081184630.1">
    <property type="nucleotide sequence ID" value="NZ_MJEA01000015.1"/>
</dbReference>
<proteinExistence type="inferred from homology"/>
<gene>
    <name evidence="8" type="ORF">BH747_11445</name>
</gene>
<evidence type="ECO:0000256" key="3">
    <source>
        <dbReference type="ARBA" id="ARBA00022827"/>
    </source>
</evidence>
<dbReference type="PANTHER" id="PTHR43014:SF5">
    <property type="entry name" value="GLUTATHIONE REDUCTASE (NADPH)"/>
    <property type="match status" value="1"/>
</dbReference>
<comment type="caution">
    <text evidence="8">The sequence shown here is derived from an EMBL/GenBank/DDBJ whole genome shotgun (WGS) entry which is preliminary data.</text>
</comment>
<comment type="similarity">
    <text evidence="1">Belongs to the class-I pyridine nucleotide-disulfide oxidoreductase family.</text>
</comment>
<dbReference type="Pfam" id="PF02852">
    <property type="entry name" value="Pyr_redox_dim"/>
    <property type="match status" value="1"/>
</dbReference>
<accession>A0A1V8Y7S9</accession>
<comment type="cofactor">
    <cofactor evidence="4">
        <name>FAD</name>
        <dbReference type="ChEBI" id="CHEBI:57692"/>
    </cofactor>
    <text evidence="4">Binds 1 FAD per subunit.</text>
</comment>